<dbReference type="InterPro" id="IPR050301">
    <property type="entry name" value="NTE"/>
</dbReference>
<organism evidence="6 7">
    <name type="scientific">Formivibrio citricus</name>
    <dbReference type="NCBI Taxonomy" id="83765"/>
    <lineage>
        <taxon>Bacteria</taxon>
        <taxon>Pseudomonadati</taxon>
        <taxon>Pseudomonadota</taxon>
        <taxon>Betaproteobacteria</taxon>
        <taxon>Neisseriales</taxon>
        <taxon>Chitinibacteraceae</taxon>
        <taxon>Formivibrio</taxon>
    </lineage>
</organism>
<proteinExistence type="predicted"/>
<dbReference type="PROSITE" id="PS51635">
    <property type="entry name" value="PNPLA"/>
    <property type="match status" value="1"/>
</dbReference>
<evidence type="ECO:0000256" key="3">
    <source>
        <dbReference type="ARBA" id="ARBA00023098"/>
    </source>
</evidence>
<keyword evidence="1 4" id="KW-0378">Hydrolase</keyword>
<dbReference type="Gene3D" id="3.40.1090.10">
    <property type="entry name" value="Cytosolic phospholipase A2 catalytic domain"/>
    <property type="match status" value="2"/>
</dbReference>
<feature type="domain" description="PNPLA" evidence="5">
    <location>
        <begin position="8"/>
        <end position="200"/>
    </location>
</feature>
<evidence type="ECO:0000313" key="7">
    <source>
        <dbReference type="Proteomes" id="UP000242869"/>
    </source>
</evidence>
<evidence type="ECO:0000259" key="5">
    <source>
        <dbReference type="PROSITE" id="PS51635"/>
    </source>
</evidence>
<sequence length="331" mass="36264">MTTYTLSLALQGGGSHGAFTWGVLDRLLEEDIAIDAVSGASAGALNAAVLASGYAHGKHEGARQALRSFWEAVATSLPQPPLNLGFGTSEQPGATMQSLLMLSRFFSPSEFNPFDLNPLREILKNQIDVARLQADTAIRLFIATTRANTGTLRLFRNKQITLDVLLASACLPTLHHTVTIDGEPYWDGGLTANPPIFPLVHLAKANDIMVVMLNPCRWPDTPQTAAEIGQRLSEISFGAAFHTELQGLMLAKRTAHRSLFGIGQLERRLRELHLHLIDAQSFTSQLPTLSKLNTHLGFIEDLHQAGRERASAWLKENGSRLGRESTFRLQD</sequence>
<dbReference type="SUPFAM" id="SSF52151">
    <property type="entry name" value="FabD/lysophospholipase-like"/>
    <property type="match status" value="1"/>
</dbReference>
<dbReference type="AlphaFoldDB" id="A0A1I5BGC5"/>
<dbReference type="PANTHER" id="PTHR14226">
    <property type="entry name" value="NEUROPATHY TARGET ESTERASE/SWISS CHEESE D.MELANOGASTER"/>
    <property type="match status" value="1"/>
</dbReference>
<dbReference type="GO" id="GO:0016787">
    <property type="term" value="F:hydrolase activity"/>
    <property type="evidence" value="ECO:0007669"/>
    <property type="project" value="UniProtKB-UniRule"/>
</dbReference>
<reference evidence="7" key="1">
    <citation type="submission" date="2016-10" db="EMBL/GenBank/DDBJ databases">
        <authorList>
            <person name="Varghese N."/>
            <person name="Submissions S."/>
        </authorList>
    </citation>
    <scope>NUCLEOTIDE SEQUENCE [LARGE SCALE GENOMIC DNA]</scope>
    <source>
        <strain evidence="7">DSM 6150</strain>
    </source>
</reference>
<feature type="short sequence motif" description="GXGXXG" evidence="4">
    <location>
        <begin position="12"/>
        <end position="17"/>
    </location>
</feature>
<gene>
    <name evidence="6" type="ORF">SAMN05660284_02155</name>
</gene>
<accession>A0A1I5BGC5</accession>
<evidence type="ECO:0000256" key="2">
    <source>
        <dbReference type="ARBA" id="ARBA00022963"/>
    </source>
</evidence>
<feature type="active site" description="Proton acceptor" evidence="4">
    <location>
        <position position="187"/>
    </location>
</feature>
<name>A0A1I5BGC5_9NEIS</name>
<dbReference type="InterPro" id="IPR016035">
    <property type="entry name" value="Acyl_Trfase/lysoPLipase"/>
</dbReference>
<dbReference type="STRING" id="83765.SAMN05660284_02155"/>
<keyword evidence="7" id="KW-1185">Reference proteome</keyword>
<feature type="active site" description="Nucleophile" evidence="4">
    <location>
        <position position="41"/>
    </location>
</feature>
<protein>
    <submittedName>
        <fullName evidence="6">NTE family protein</fullName>
    </submittedName>
</protein>
<dbReference type="EMBL" id="FOVE01000016">
    <property type="protein sequence ID" value="SFN73765.1"/>
    <property type="molecule type" value="Genomic_DNA"/>
</dbReference>
<dbReference type="Pfam" id="PF01734">
    <property type="entry name" value="Patatin"/>
    <property type="match status" value="1"/>
</dbReference>
<evidence type="ECO:0000256" key="1">
    <source>
        <dbReference type="ARBA" id="ARBA00022801"/>
    </source>
</evidence>
<evidence type="ECO:0000256" key="4">
    <source>
        <dbReference type="PROSITE-ProRule" id="PRU01161"/>
    </source>
</evidence>
<feature type="short sequence motif" description="DGA/G" evidence="4">
    <location>
        <begin position="187"/>
        <end position="189"/>
    </location>
</feature>
<keyword evidence="3 4" id="KW-0443">Lipid metabolism</keyword>
<evidence type="ECO:0000313" key="6">
    <source>
        <dbReference type="EMBL" id="SFN73765.1"/>
    </source>
</evidence>
<dbReference type="RefSeq" id="WP_091195998.1">
    <property type="nucleotide sequence ID" value="NZ_FOVE01000016.1"/>
</dbReference>
<dbReference type="PANTHER" id="PTHR14226:SF78">
    <property type="entry name" value="SLR0060 PROTEIN"/>
    <property type="match status" value="1"/>
</dbReference>
<dbReference type="OrthoDB" id="9770965at2"/>
<feature type="short sequence motif" description="GXSXG" evidence="4">
    <location>
        <begin position="39"/>
        <end position="43"/>
    </location>
</feature>
<dbReference type="Proteomes" id="UP000242869">
    <property type="component" value="Unassembled WGS sequence"/>
</dbReference>
<dbReference type="GO" id="GO:0016042">
    <property type="term" value="P:lipid catabolic process"/>
    <property type="evidence" value="ECO:0007669"/>
    <property type="project" value="UniProtKB-UniRule"/>
</dbReference>
<keyword evidence="2 4" id="KW-0442">Lipid degradation</keyword>
<dbReference type="InterPro" id="IPR002641">
    <property type="entry name" value="PNPLA_dom"/>
</dbReference>